<accession>A0A1B1BAE0</accession>
<evidence type="ECO:0000313" key="2">
    <source>
        <dbReference type="EMBL" id="ANP55793.1"/>
    </source>
</evidence>
<evidence type="ECO:0000256" key="1">
    <source>
        <dbReference type="SAM" id="SignalP"/>
    </source>
</evidence>
<proteinExistence type="predicted"/>
<evidence type="ECO:0000313" key="4">
    <source>
        <dbReference type="Proteomes" id="UP000092659"/>
    </source>
</evidence>
<evidence type="ECO:0008006" key="6">
    <source>
        <dbReference type="Google" id="ProtNLM"/>
    </source>
</evidence>
<reference evidence="2 4" key="1">
    <citation type="submission" date="2016-06" db="EMBL/GenBank/DDBJ databases">
        <title>Complete genome sequence of Streptomyces griseochromogenes ATCC 14511, the Blasticidin S producer.</title>
        <authorList>
            <person name="Wu L."/>
        </authorList>
    </citation>
    <scope>NUCLEOTIDE SEQUENCE [LARGE SCALE GENOMIC DNA]</scope>
    <source>
        <strain evidence="2 4">ATCC 14511</strain>
    </source>
</reference>
<feature type="signal peptide" evidence="1">
    <location>
        <begin position="1"/>
        <end position="19"/>
    </location>
</feature>
<evidence type="ECO:0000313" key="5">
    <source>
        <dbReference type="Proteomes" id="UP001519309"/>
    </source>
</evidence>
<name>A0A1B1BAE0_9ACTN</name>
<gene>
    <name evidence="2" type="ORF">AVL59_44865</name>
    <name evidence="3" type="ORF">J2Z21_005546</name>
</gene>
<dbReference type="Proteomes" id="UP001519309">
    <property type="component" value="Unassembled WGS sequence"/>
</dbReference>
<reference evidence="3 5" key="2">
    <citation type="submission" date="2021-03" db="EMBL/GenBank/DDBJ databases">
        <title>Genomic Encyclopedia of Type Strains, Phase IV (KMG-IV): sequencing the most valuable type-strain genomes for metagenomic binning, comparative biology and taxonomic classification.</title>
        <authorList>
            <person name="Goeker M."/>
        </authorList>
    </citation>
    <scope>NUCLEOTIDE SEQUENCE [LARGE SCALE GENOMIC DNA]</scope>
    <source>
        <strain evidence="3 5">DSM 40499</strain>
    </source>
</reference>
<keyword evidence="1" id="KW-0732">Signal</keyword>
<organism evidence="2 4">
    <name type="scientific">Streptomyces griseochromogenes</name>
    <dbReference type="NCBI Taxonomy" id="68214"/>
    <lineage>
        <taxon>Bacteria</taxon>
        <taxon>Bacillati</taxon>
        <taxon>Actinomycetota</taxon>
        <taxon>Actinomycetes</taxon>
        <taxon>Kitasatosporales</taxon>
        <taxon>Streptomycetaceae</taxon>
        <taxon>Streptomyces</taxon>
    </lineage>
</organism>
<dbReference type="OrthoDB" id="9931834at2"/>
<evidence type="ECO:0000313" key="3">
    <source>
        <dbReference type="EMBL" id="MBP2052559.1"/>
    </source>
</evidence>
<keyword evidence="5" id="KW-1185">Reference proteome</keyword>
<feature type="chain" id="PRO_5038412341" description="Chaplin domain-containing protein" evidence="1">
    <location>
        <begin position="20"/>
        <end position="76"/>
    </location>
</feature>
<dbReference type="STRING" id="68214.AVL59_44865"/>
<dbReference type="Proteomes" id="UP000092659">
    <property type="component" value="Chromosome"/>
</dbReference>
<dbReference type="RefSeq" id="WP_067315980.1">
    <property type="nucleotide sequence ID" value="NZ_CP016279.1"/>
</dbReference>
<dbReference type="AlphaFoldDB" id="A0A1B1BAE0"/>
<protein>
    <recommendedName>
        <fullName evidence="6">Chaplin domain-containing protein</fullName>
    </recommendedName>
</protein>
<sequence>MMKKLLVTAFLATSVAALAAPAHADEGEYDIRAVKCAENFALLPVLQPISPLSFAAGGLAAIPTCTTGSAVGQING</sequence>
<dbReference type="EMBL" id="CP016279">
    <property type="protein sequence ID" value="ANP55793.1"/>
    <property type="molecule type" value="Genomic_DNA"/>
</dbReference>
<dbReference type="KEGG" id="sgs:AVL59_44865"/>
<dbReference type="EMBL" id="JAGGLP010000012">
    <property type="protein sequence ID" value="MBP2052559.1"/>
    <property type="molecule type" value="Genomic_DNA"/>
</dbReference>